<dbReference type="InterPro" id="IPR004358">
    <property type="entry name" value="Sig_transdc_His_kin-like_C"/>
</dbReference>
<keyword evidence="3" id="KW-0808">Transferase</keyword>
<dbReference type="InterPro" id="IPR005467">
    <property type="entry name" value="His_kinase_dom"/>
</dbReference>
<dbReference type="InterPro" id="IPR036890">
    <property type="entry name" value="HATPase_C_sf"/>
</dbReference>
<dbReference type="InterPro" id="IPR003594">
    <property type="entry name" value="HATPase_dom"/>
</dbReference>
<evidence type="ECO:0000256" key="4">
    <source>
        <dbReference type="ARBA" id="ARBA00022741"/>
    </source>
</evidence>
<dbReference type="SUPFAM" id="SSF55874">
    <property type="entry name" value="ATPase domain of HSP90 chaperone/DNA topoisomerase II/histidine kinase"/>
    <property type="match status" value="1"/>
</dbReference>
<dbReference type="Pfam" id="PF02518">
    <property type="entry name" value="HATPase_c"/>
    <property type="match status" value="1"/>
</dbReference>
<dbReference type="SMART" id="SM00387">
    <property type="entry name" value="HATPase_c"/>
    <property type="match status" value="1"/>
</dbReference>
<evidence type="ECO:0000256" key="6">
    <source>
        <dbReference type="ARBA" id="ARBA00022840"/>
    </source>
</evidence>
<evidence type="ECO:0000313" key="10">
    <source>
        <dbReference type="Proteomes" id="UP001499910"/>
    </source>
</evidence>
<reference evidence="10" key="1">
    <citation type="journal article" date="2019" name="Int. J. Syst. Evol. Microbiol.">
        <title>The Global Catalogue of Microorganisms (GCM) 10K type strain sequencing project: providing services to taxonomists for standard genome sequencing and annotation.</title>
        <authorList>
            <consortium name="The Broad Institute Genomics Platform"/>
            <consortium name="The Broad Institute Genome Sequencing Center for Infectious Disease"/>
            <person name="Wu L."/>
            <person name="Ma J."/>
        </authorList>
    </citation>
    <scope>NUCLEOTIDE SEQUENCE [LARGE SCALE GENOMIC DNA]</scope>
    <source>
        <strain evidence="10">JCM 18015</strain>
    </source>
</reference>
<dbReference type="PRINTS" id="PR00344">
    <property type="entry name" value="BCTRLSENSOR"/>
</dbReference>
<evidence type="ECO:0000259" key="8">
    <source>
        <dbReference type="PROSITE" id="PS50109"/>
    </source>
</evidence>
<dbReference type="PROSITE" id="PS50109">
    <property type="entry name" value="HIS_KIN"/>
    <property type="match status" value="1"/>
</dbReference>
<evidence type="ECO:0000256" key="2">
    <source>
        <dbReference type="ARBA" id="ARBA00012438"/>
    </source>
</evidence>
<feature type="domain" description="Histidine kinase" evidence="8">
    <location>
        <begin position="1"/>
        <end position="184"/>
    </location>
</feature>
<proteinExistence type="predicted"/>
<dbReference type="Proteomes" id="UP001499910">
    <property type="component" value="Unassembled WGS sequence"/>
</dbReference>
<keyword evidence="6" id="KW-0067">ATP-binding</keyword>
<accession>A0ABP9L351</accession>
<keyword evidence="10" id="KW-1185">Reference proteome</keyword>
<dbReference type="RefSeq" id="WP_259546065.1">
    <property type="nucleotide sequence ID" value="NZ_BAABHW010000001.1"/>
</dbReference>
<keyword evidence="5" id="KW-0418">Kinase</keyword>
<dbReference type="PANTHER" id="PTHR42878">
    <property type="entry name" value="TWO-COMPONENT HISTIDINE KINASE"/>
    <property type="match status" value="1"/>
</dbReference>
<evidence type="ECO:0000256" key="5">
    <source>
        <dbReference type="ARBA" id="ARBA00022777"/>
    </source>
</evidence>
<keyword evidence="7" id="KW-0902">Two-component regulatory system</keyword>
<dbReference type="Gene3D" id="3.30.565.10">
    <property type="entry name" value="Histidine kinase-like ATPase, C-terminal domain"/>
    <property type="match status" value="1"/>
</dbReference>
<keyword evidence="4" id="KW-0547">Nucleotide-binding</keyword>
<dbReference type="EMBL" id="BAABHW010000001">
    <property type="protein sequence ID" value="GAA5070075.1"/>
    <property type="molecule type" value="Genomic_DNA"/>
</dbReference>
<evidence type="ECO:0000256" key="3">
    <source>
        <dbReference type="ARBA" id="ARBA00022679"/>
    </source>
</evidence>
<organism evidence="9 10">
    <name type="scientific">[Roseibacterium] beibuensis</name>
    <dbReference type="NCBI Taxonomy" id="1193142"/>
    <lineage>
        <taxon>Bacteria</taxon>
        <taxon>Pseudomonadati</taxon>
        <taxon>Pseudomonadota</taxon>
        <taxon>Alphaproteobacteria</taxon>
        <taxon>Rhodobacterales</taxon>
        <taxon>Roseobacteraceae</taxon>
        <taxon>Roseicyclus</taxon>
    </lineage>
</organism>
<dbReference type="InterPro" id="IPR050351">
    <property type="entry name" value="BphY/WalK/GraS-like"/>
</dbReference>
<gene>
    <name evidence="9" type="ORF">GCM10023209_12510</name>
</gene>
<evidence type="ECO:0000256" key="1">
    <source>
        <dbReference type="ARBA" id="ARBA00000085"/>
    </source>
</evidence>
<evidence type="ECO:0000313" key="9">
    <source>
        <dbReference type="EMBL" id="GAA5070075.1"/>
    </source>
</evidence>
<name>A0ABP9L351_9RHOB</name>
<dbReference type="PANTHER" id="PTHR42878:SF7">
    <property type="entry name" value="SENSOR HISTIDINE KINASE GLRK"/>
    <property type="match status" value="1"/>
</dbReference>
<protein>
    <recommendedName>
        <fullName evidence="2">histidine kinase</fullName>
        <ecNumber evidence="2">2.7.13.3</ecNumber>
    </recommendedName>
</protein>
<comment type="caution">
    <text evidence="9">The sequence shown here is derived from an EMBL/GenBank/DDBJ whole genome shotgun (WGS) entry which is preliminary data.</text>
</comment>
<sequence length="184" mass="20307">MRLSDDPELRDRALAAIERSVDRTDRIVPQLLELAAVERPEEDSEQTDLTLMMHETVADLRVLAKGREVKLETAAPDRAVWMRTSPFLLQAAWRNVIEKAIHASPRRARGAVVLDSTTFVIRDEGGGIPPELLDRVRTRFTRGLDSGANGSGLGLSIVASAMQPLNGEVKFGQGRNGEGGRRWN</sequence>
<comment type="catalytic activity">
    <reaction evidence="1">
        <text>ATP + protein L-histidine = ADP + protein N-phospho-L-histidine.</text>
        <dbReference type="EC" id="2.7.13.3"/>
    </reaction>
</comment>
<evidence type="ECO:0000256" key="7">
    <source>
        <dbReference type="ARBA" id="ARBA00023012"/>
    </source>
</evidence>
<dbReference type="EC" id="2.7.13.3" evidence="2"/>